<dbReference type="EMBL" id="CAJVPZ010068647">
    <property type="protein sequence ID" value="CAG8798276.1"/>
    <property type="molecule type" value="Genomic_DNA"/>
</dbReference>
<name>A0A9N9JX32_9GLOM</name>
<dbReference type="AlphaFoldDB" id="A0A9N9JX32"/>
<feature type="non-terminal residue" evidence="1">
    <location>
        <position position="63"/>
    </location>
</feature>
<dbReference type="Proteomes" id="UP000789396">
    <property type="component" value="Unassembled WGS sequence"/>
</dbReference>
<sequence>VRLTLSKLLNITNEEFDKALDIVRKELIEFNSFTLTKRAYAQKIETRSQNYGIMGFHGDRQFT</sequence>
<accession>A0A9N9JX32</accession>
<evidence type="ECO:0000313" key="1">
    <source>
        <dbReference type="EMBL" id="CAG8798276.1"/>
    </source>
</evidence>
<protein>
    <submittedName>
        <fullName evidence="1">3490_t:CDS:1</fullName>
    </submittedName>
</protein>
<keyword evidence="2" id="KW-1185">Reference proteome</keyword>
<comment type="caution">
    <text evidence="1">The sequence shown here is derived from an EMBL/GenBank/DDBJ whole genome shotgun (WGS) entry which is preliminary data.</text>
</comment>
<evidence type="ECO:0000313" key="2">
    <source>
        <dbReference type="Proteomes" id="UP000789396"/>
    </source>
</evidence>
<feature type="non-terminal residue" evidence="1">
    <location>
        <position position="1"/>
    </location>
</feature>
<proteinExistence type="predicted"/>
<gene>
    <name evidence="1" type="ORF">RFULGI_LOCUS17462</name>
</gene>
<organism evidence="1 2">
    <name type="scientific">Racocetra fulgida</name>
    <dbReference type="NCBI Taxonomy" id="60492"/>
    <lineage>
        <taxon>Eukaryota</taxon>
        <taxon>Fungi</taxon>
        <taxon>Fungi incertae sedis</taxon>
        <taxon>Mucoromycota</taxon>
        <taxon>Glomeromycotina</taxon>
        <taxon>Glomeromycetes</taxon>
        <taxon>Diversisporales</taxon>
        <taxon>Gigasporaceae</taxon>
        <taxon>Racocetra</taxon>
    </lineage>
</organism>
<reference evidence="1" key="1">
    <citation type="submission" date="2021-06" db="EMBL/GenBank/DDBJ databases">
        <authorList>
            <person name="Kallberg Y."/>
            <person name="Tangrot J."/>
            <person name="Rosling A."/>
        </authorList>
    </citation>
    <scope>NUCLEOTIDE SEQUENCE</scope>
    <source>
        <strain evidence="1">IN212</strain>
    </source>
</reference>